<proteinExistence type="predicted"/>
<evidence type="ECO:0000313" key="2">
    <source>
        <dbReference type="EMBL" id="PXX19442.1"/>
    </source>
</evidence>
<feature type="region of interest" description="Disordered" evidence="1">
    <location>
        <begin position="1"/>
        <end position="72"/>
    </location>
</feature>
<evidence type="ECO:0000256" key="1">
    <source>
        <dbReference type="SAM" id="MobiDB-lite"/>
    </source>
</evidence>
<accession>A0A318HPZ4</accession>
<reference evidence="2 3" key="1">
    <citation type="submission" date="2018-05" db="EMBL/GenBank/DDBJ databases">
        <title>Genomic Encyclopedia of Type Strains, Phase I: the one thousand microbial genomes (KMG-I) project.</title>
        <authorList>
            <person name="Kyrpides N."/>
        </authorList>
    </citation>
    <scope>NUCLEOTIDE SEQUENCE [LARGE SCALE GENOMIC DNA]</scope>
    <source>
        <strain evidence="2 3">DSM 15611</strain>
    </source>
</reference>
<evidence type="ECO:0000313" key="3">
    <source>
        <dbReference type="Proteomes" id="UP000248314"/>
    </source>
</evidence>
<dbReference type="AlphaFoldDB" id="A0A318HPZ4"/>
<organism evidence="2 3">
    <name type="scientific">Hoylesella shahii DSM 15611 = JCM 12083</name>
    <dbReference type="NCBI Taxonomy" id="1122991"/>
    <lineage>
        <taxon>Bacteria</taxon>
        <taxon>Pseudomonadati</taxon>
        <taxon>Bacteroidota</taxon>
        <taxon>Bacteroidia</taxon>
        <taxon>Bacteroidales</taxon>
        <taxon>Prevotellaceae</taxon>
        <taxon>Hoylesella</taxon>
    </lineage>
</organism>
<comment type="caution">
    <text evidence="2">The sequence shown here is derived from an EMBL/GenBank/DDBJ whole genome shotgun (WGS) entry which is preliminary data.</text>
</comment>
<feature type="compositionally biased region" description="Basic and acidic residues" evidence="1">
    <location>
        <begin position="7"/>
        <end position="21"/>
    </location>
</feature>
<dbReference type="Proteomes" id="UP000248314">
    <property type="component" value="Unassembled WGS sequence"/>
</dbReference>
<feature type="compositionally biased region" description="Basic residues" evidence="1">
    <location>
        <begin position="54"/>
        <end position="72"/>
    </location>
</feature>
<sequence>MANMMPTKREQTERSSEKESEQPNESQPAPLSEQKAEHQEELPTIVNELDTMKRKTKSEHKPAKRLSARYKSHTQSRIGIRAGAGYANIVALGEMIEDYSIRPHYTLEEHGSTVPTLGLFVLLRQDRLAVELAADYTWLSAKLVEHKQVGNIHEKTMFRYHVIISQVALRLYLLDNFYMGAGVALALPTNPGGLDFTSDRANMLASTDKLIQAHLRETLRAKPQATPLVKVGYSSFKNGIEASLQYGYGLTDLIKTNDNPYGYHPARNNCHLFLLTVGYTIPIKHILKSTR</sequence>
<protein>
    <recommendedName>
        <fullName evidence="4">Outer membrane protein with beta-barrel domain</fullName>
    </recommendedName>
</protein>
<gene>
    <name evidence="2" type="ORF">EJ73_02462</name>
</gene>
<dbReference type="EMBL" id="QJJX01000040">
    <property type="protein sequence ID" value="PXX19442.1"/>
    <property type="molecule type" value="Genomic_DNA"/>
</dbReference>
<keyword evidence="3" id="KW-1185">Reference proteome</keyword>
<dbReference type="RefSeq" id="WP_232227419.1">
    <property type="nucleotide sequence ID" value="NZ_BAIZ01000041.1"/>
</dbReference>
<dbReference type="STRING" id="1122991.GCA_000613445_00745"/>
<name>A0A318HPZ4_9BACT</name>
<evidence type="ECO:0008006" key="4">
    <source>
        <dbReference type="Google" id="ProtNLM"/>
    </source>
</evidence>